<feature type="region of interest" description="Disordered" evidence="1">
    <location>
        <begin position="131"/>
        <end position="253"/>
    </location>
</feature>
<evidence type="ECO:0000256" key="2">
    <source>
        <dbReference type="SAM" id="Phobius"/>
    </source>
</evidence>
<keyword evidence="2" id="KW-0812">Transmembrane</keyword>
<sequence length="253" mass="27481">MLDDIRPPRRVLTFVVPIVVFIVGLWIAWQTGLVWLIAPLQALLVAAFFWREVSARAYLERRDREKRDLSWRGIADDSSTGVARRMAQARAHETARRHAEAALREPGAATRARFLRPRGSTPFRSFAHEDAAAAQRGVPGSGVLGSGAPDAGGLGFGGRDADHLADGDSAAPEIFDMPAPTTPRLAAAPPDPELYDAEAAARRRARRPRAPRPVSSRDLGARFRYPISFDAEGRATRDPDPDPPAACPAPDRG</sequence>
<accession>A0A852Y5Z8</accession>
<feature type="compositionally biased region" description="Gly residues" evidence="1">
    <location>
        <begin position="139"/>
        <end position="158"/>
    </location>
</feature>
<keyword evidence="4" id="KW-1185">Reference proteome</keyword>
<keyword evidence="2" id="KW-1133">Transmembrane helix</keyword>
<feature type="transmembrane region" description="Helical" evidence="2">
    <location>
        <begin position="35"/>
        <end position="53"/>
    </location>
</feature>
<dbReference type="Proteomes" id="UP000553888">
    <property type="component" value="Unassembled WGS sequence"/>
</dbReference>
<feature type="compositionally biased region" description="Low complexity" evidence="1">
    <location>
        <begin position="178"/>
        <end position="188"/>
    </location>
</feature>
<dbReference type="AlphaFoldDB" id="A0A852Y5Z8"/>
<evidence type="ECO:0000313" key="3">
    <source>
        <dbReference type="EMBL" id="NYG98366.1"/>
    </source>
</evidence>
<reference evidence="3 4" key="1">
    <citation type="submission" date="2020-07" db="EMBL/GenBank/DDBJ databases">
        <title>Sequencing the genomes of 1000 actinobacteria strains.</title>
        <authorList>
            <person name="Klenk H.-P."/>
        </authorList>
    </citation>
    <scope>NUCLEOTIDE SEQUENCE [LARGE SCALE GENOMIC DNA]</scope>
    <source>
        <strain evidence="3 4">DSM 23141</strain>
    </source>
</reference>
<feature type="transmembrane region" description="Helical" evidence="2">
    <location>
        <begin position="12"/>
        <end position="29"/>
    </location>
</feature>
<keyword evidence="2" id="KW-0472">Membrane</keyword>
<comment type="caution">
    <text evidence="3">The sequence shown here is derived from an EMBL/GenBank/DDBJ whole genome shotgun (WGS) entry which is preliminary data.</text>
</comment>
<evidence type="ECO:0000313" key="4">
    <source>
        <dbReference type="Proteomes" id="UP000553888"/>
    </source>
</evidence>
<dbReference type="EMBL" id="JACBZY010000001">
    <property type="protein sequence ID" value="NYG98366.1"/>
    <property type="molecule type" value="Genomic_DNA"/>
</dbReference>
<protein>
    <submittedName>
        <fullName evidence="3">Uncharacterized protein</fullName>
    </submittedName>
</protein>
<gene>
    <name evidence="3" type="ORF">BJ979_000992</name>
</gene>
<name>A0A852Y5Z8_9MICO</name>
<evidence type="ECO:0000256" key="1">
    <source>
        <dbReference type="SAM" id="MobiDB-lite"/>
    </source>
</evidence>
<dbReference type="RefSeq" id="WP_179565753.1">
    <property type="nucleotide sequence ID" value="NZ_JACBZY010000001.1"/>
</dbReference>
<organism evidence="3 4">
    <name type="scientific">Schumannella luteola</name>
    <dbReference type="NCBI Taxonomy" id="472059"/>
    <lineage>
        <taxon>Bacteria</taxon>
        <taxon>Bacillati</taxon>
        <taxon>Actinomycetota</taxon>
        <taxon>Actinomycetes</taxon>
        <taxon>Micrococcales</taxon>
        <taxon>Microbacteriaceae</taxon>
        <taxon>Schumannella</taxon>
    </lineage>
</organism>
<proteinExistence type="predicted"/>
<feature type="compositionally biased region" description="Basic and acidic residues" evidence="1">
    <location>
        <begin position="231"/>
        <end position="240"/>
    </location>
</feature>